<evidence type="ECO:0000313" key="2">
    <source>
        <dbReference type="Proteomes" id="UP001202328"/>
    </source>
</evidence>
<dbReference type="Proteomes" id="UP001202328">
    <property type="component" value="Unassembled WGS sequence"/>
</dbReference>
<accession>A0AAD4SBC6</accession>
<protein>
    <submittedName>
        <fullName evidence="1">Uncharacterized protein</fullName>
    </submittedName>
</protein>
<organism evidence="1 2">
    <name type="scientific">Papaver atlanticum</name>
    <dbReference type="NCBI Taxonomy" id="357466"/>
    <lineage>
        <taxon>Eukaryota</taxon>
        <taxon>Viridiplantae</taxon>
        <taxon>Streptophyta</taxon>
        <taxon>Embryophyta</taxon>
        <taxon>Tracheophyta</taxon>
        <taxon>Spermatophyta</taxon>
        <taxon>Magnoliopsida</taxon>
        <taxon>Ranunculales</taxon>
        <taxon>Papaveraceae</taxon>
        <taxon>Papaveroideae</taxon>
        <taxon>Papaver</taxon>
    </lineage>
</organism>
<dbReference type="EMBL" id="JAJJMB010012081">
    <property type="protein sequence ID" value="KAI3891202.1"/>
    <property type="molecule type" value="Genomic_DNA"/>
</dbReference>
<evidence type="ECO:0000313" key="1">
    <source>
        <dbReference type="EMBL" id="KAI3891202.1"/>
    </source>
</evidence>
<comment type="caution">
    <text evidence="1">The sequence shown here is derived from an EMBL/GenBank/DDBJ whole genome shotgun (WGS) entry which is preliminary data.</text>
</comment>
<feature type="non-terminal residue" evidence="1">
    <location>
        <position position="1"/>
    </location>
</feature>
<sequence length="84" mass="9642">TKPNSCKILKKQEIEGTSRHNQQLYLSISLAYQVTSFQMANRLWRSGQHISQTALQRLCNAGAPVYLGDKTFCHRRLTWFPGFA</sequence>
<keyword evidence="2" id="KW-1185">Reference proteome</keyword>
<dbReference type="AlphaFoldDB" id="A0AAD4SBC6"/>
<reference evidence="1" key="1">
    <citation type="submission" date="2022-04" db="EMBL/GenBank/DDBJ databases">
        <title>A functionally conserved STORR gene fusion in Papaver species that diverged 16.8 million years ago.</title>
        <authorList>
            <person name="Catania T."/>
        </authorList>
    </citation>
    <scope>NUCLEOTIDE SEQUENCE</scope>
    <source>
        <strain evidence="1">S-188037</strain>
    </source>
</reference>
<name>A0AAD4SBC6_9MAGN</name>
<proteinExistence type="predicted"/>
<gene>
    <name evidence="1" type="ORF">MKW98_007507</name>
</gene>